<protein>
    <submittedName>
        <fullName evidence="2">DNA repair exonuclease</fullName>
    </submittedName>
</protein>
<keyword evidence="2" id="KW-0540">Nuclease</keyword>
<accession>A0A4R9K995</accession>
<proteinExistence type="predicted"/>
<dbReference type="GO" id="GO:0004527">
    <property type="term" value="F:exonuclease activity"/>
    <property type="evidence" value="ECO:0007669"/>
    <property type="project" value="UniProtKB-KW"/>
</dbReference>
<name>A0A4R9K995_9LEPT</name>
<dbReference type="SUPFAM" id="SSF56300">
    <property type="entry name" value="Metallo-dependent phosphatases"/>
    <property type="match status" value="1"/>
</dbReference>
<keyword evidence="3" id="KW-1185">Reference proteome</keyword>
<dbReference type="Pfam" id="PF00149">
    <property type="entry name" value="Metallophos"/>
    <property type="match status" value="1"/>
</dbReference>
<sequence length="364" mass="41017">MNPMKLIQFSDLHLSASNDPEYCLDVLTQIVTKATDHSCHAIILCGDVFDTYADMLSLRSKFITILTSFGGKVYFLPGNHESLRRNTKERSFPTFDWGNQITFLDQGPYQILPLNEEVELLSIPHQESYGELLMALPPKKMAKVRIALAHATVVGMSFTGLKDEEEEEKGGLIDVTQLQSLDCDYVAVGHIHSARSQKFGKMEVAYAGSARVWRSGETGPRKGILLDISNSQIHKTEVILEKAGIYAEVVISLGLDGMPEKSAEDYLSVFSNQDWIRIKWQGVVESMKGKMEFQAALKANWQSKFRRLEFDTDESEIIIAENLLENAFIQNFVKVMDAKKDGMEISEWSRAKELGLKLLLEVQN</sequence>
<feature type="domain" description="Calcineurin-like phosphoesterase" evidence="1">
    <location>
        <begin position="4"/>
        <end position="193"/>
    </location>
</feature>
<dbReference type="InterPro" id="IPR029052">
    <property type="entry name" value="Metallo-depent_PP-like"/>
</dbReference>
<dbReference type="EMBL" id="RQGD01000010">
    <property type="protein sequence ID" value="TGL62252.1"/>
    <property type="molecule type" value="Genomic_DNA"/>
</dbReference>
<comment type="caution">
    <text evidence="2">The sequence shown here is derived from an EMBL/GenBank/DDBJ whole genome shotgun (WGS) entry which is preliminary data.</text>
</comment>
<evidence type="ECO:0000313" key="2">
    <source>
        <dbReference type="EMBL" id="TGL62252.1"/>
    </source>
</evidence>
<dbReference type="PANTHER" id="PTHR30337:SF7">
    <property type="entry name" value="PHOSPHOESTERASE"/>
    <property type="match status" value="1"/>
</dbReference>
<dbReference type="Gene3D" id="3.60.21.10">
    <property type="match status" value="1"/>
</dbReference>
<organism evidence="2 3">
    <name type="scientific">Leptospira ognonensis</name>
    <dbReference type="NCBI Taxonomy" id="2484945"/>
    <lineage>
        <taxon>Bacteria</taxon>
        <taxon>Pseudomonadati</taxon>
        <taxon>Spirochaetota</taxon>
        <taxon>Spirochaetia</taxon>
        <taxon>Leptospirales</taxon>
        <taxon>Leptospiraceae</taxon>
        <taxon>Leptospira</taxon>
    </lineage>
</organism>
<evidence type="ECO:0000313" key="3">
    <source>
        <dbReference type="Proteomes" id="UP000297693"/>
    </source>
</evidence>
<evidence type="ECO:0000259" key="1">
    <source>
        <dbReference type="Pfam" id="PF00149"/>
    </source>
</evidence>
<dbReference type="PANTHER" id="PTHR30337">
    <property type="entry name" value="COMPONENT OF ATP-DEPENDENT DSDNA EXONUCLEASE"/>
    <property type="match status" value="1"/>
</dbReference>
<keyword evidence="2" id="KW-0269">Exonuclease</keyword>
<gene>
    <name evidence="2" type="ORF">EHQ58_03350</name>
</gene>
<dbReference type="Proteomes" id="UP000297693">
    <property type="component" value="Unassembled WGS sequence"/>
</dbReference>
<keyword evidence="2" id="KW-0378">Hydrolase</keyword>
<reference evidence="2" key="1">
    <citation type="journal article" date="2019" name="PLoS Negl. Trop. Dis.">
        <title>Revisiting the worldwide diversity of Leptospira species in the environment.</title>
        <authorList>
            <person name="Vincent A.T."/>
            <person name="Schiettekatte O."/>
            <person name="Bourhy P."/>
            <person name="Veyrier F.J."/>
            <person name="Picardeau M."/>
        </authorList>
    </citation>
    <scope>NUCLEOTIDE SEQUENCE [LARGE SCALE GENOMIC DNA]</scope>
    <source>
        <strain evidence="2">201702476</strain>
    </source>
</reference>
<dbReference type="InterPro" id="IPR050535">
    <property type="entry name" value="DNA_Repair-Maintenance_Comp"/>
</dbReference>
<dbReference type="OrthoDB" id="9773856at2"/>
<dbReference type="AlphaFoldDB" id="A0A4R9K995"/>
<dbReference type="InterPro" id="IPR004843">
    <property type="entry name" value="Calcineurin-like_PHP"/>
</dbReference>